<comment type="catalytic activity">
    <reaction evidence="1">
        <text>S-ubiquitinyl-[E2 ubiquitin-conjugating enzyme]-L-cysteine + [acceptor protein]-L-lysine = [E2 ubiquitin-conjugating enzyme]-L-cysteine + N(6)-ubiquitinyl-[acceptor protein]-L-lysine.</text>
        <dbReference type="EC" id="2.3.2.27"/>
    </reaction>
</comment>
<comment type="pathway">
    <text evidence="2">Protein modification; protein ubiquitination.</text>
</comment>
<dbReference type="InterPro" id="IPR036770">
    <property type="entry name" value="Ankyrin_rpt-contain_sf"/>
</dbReference>
<dbReference type="PANTHER" id="PTHR24202">
    <property type="entry name" value="E3 UBIQUITIN-PROTEIN LIGASE MIB2"/>
    <property type="match status" value="1"/>
</dbReference>
<name>A0ABQ9FSB7_TEGGR</name>
<dbReference type="InterPro" id="IPR040847">
    <property type="entry name" value="SH3_15"/>
</dbReference>
<dbReference type="Gene3D" id="2.30.30.40">
    <property type="entry name" value="SH3 Domains"/>
    <property type="match status" value="1"/>
</dbReference>
<dbReference type="InterPro" id="IPR037252">
    <property type="entry name" value="Mib_Herc2_sf"/>
</dbReference>
<dbReference type="PROSITE" id="PS50088">
    <property type="entry name" value="ANK_REPEAT"/>
    <property type="match status" value="2"/>
</dbReference>
<dbReference type="SUPFAM" id="SSF48403">
    <property type="entry name" value="Ankyrin repeat"/>
    <property type="match status" value="1"/>
</dbReference>
<keyword evidence="6" id="KW-0677">Repeat</keyword>
<dbReference type="InterPro" id="IPR002110">
    <property type="entry name" value="Ankyrin_rpt"/>
</dbReference>
<keyword evidence="5" id="KW-0479">Metal-binding</keyword>
<feature type="repeat" description="ANK" evidence="10">
    <location>
        <begin position="356"/>
        <end position="388"/>
    </location>
</feature>
<evidence type="ECO:0000313" key="13">
    <source>
        <dbReference type="Proteomes" id="UP001217089"/>
    </source>
</evidence>
<evidence type="ECO:0000256" key="4">
    <source>
        <dbReference type="ARBA" id="ARBA00022679"/>
    </source>
</evidence>
<evidence type="ECO:0000256" key="7">
    <source>
        <dbReference type="ARBA" id="ARBA00022771"/>
    </source>
</evidence>
<dbReference type="Gene3D" id="1.25.40.20">
    <property type="entry name" value="Ankyrin repeat-containing domain"/>
    <property type="match status" value="2"/>
</dbReference>
<keyword evidence="10" id="KW-0040">ANK repeat</keyword>
<keyword evidence="7" id="KW-0863">Zinc-finger</keyword>
<dbReference type="SMART" id="SM00248">
    <property type="entry name" value="ANK"/>
    <property type="match status" value="3"/>
</dbReference>
<feature type="domain" description="MIB/HERC2" evidence="11">
    <location>
        <begin position="1"/>
        <end position="71"/>
    </location>
</feature>
<evidence type="ECO:0000256" key="5">
    <source>
        <dbReference type="ARBA" id="ARBA00022723"/>
    </source>
</evidence>
<dbReference type="Gene3D" id="3.90.228.10">
    <property type="match status" value="1"/>
</dbReference>
<proteinExistence type="predicted"/>
<evidence type="ECO:0000256" key="9">
    <source>
        <dbReference type="ARBA" id="ARBA00022833"/>
    </source>
</evidence>
<dbReference type="EMBL" id="JARBDR010000141">
    <property type="protein sequence ID" value="KAJ8320154.1"/>
    <property type="molecule type" value="Genomic_DNA"/>
</dbReference>
<dbReference type="PANTHER" id="PTHR24202:SF4">
    <property type="entry name" value="E3 UBIQUITIN-PROTEIN LIGASE MIB2-RELATED"/>
    <property type="match status" value="1"/>
</dbReference>
<dbReference type="InterPro" id="IPR010606">
    <property type="entry name" value="Mib_Herc2"/>
</dbReference>
<protein>
    <recommendedName>
        <fullName evidence="3">RING-type E3 ubiquitin transferase</fullName>
        <ecNumber evidence="3">2.3.2.27</ecNumber>
    </recommendedName>
</protein>
<evidence type="ECO:0000313" key="12">
    <source>
        <dbReference type="EMBL" id="KAJ8320154.1"/>
    </source>
</evidence>
<accession>A0ABQ9FSB7</accession>
<dbReference type="PROSITE" id="PS50297">
    <property type="entry name" value="ANK_REP_REGION"/>
    <property type="match status" value="2"/>
</dbReference>
<dbReference type="Pfam" id="PF06701">
    <property type="entry name" value="MIB_HERC2"/>
    <property type="match status" value="1"/>
</dbReference>
<gene>
    <name evidence="12" type="ORF">KUTeg_001741</name>
</gene>
<keyword evidence="4" id="KW-0808">Transferase</keyword>
<evidence type="ECO:0000256" key="1">
    <source>
        <dbReference type="ARBA" id="ARBA00000900"/>
    </source>
</evidence>
<dbReference type="PROSITE" id="PS51416">
    <property type="entry name" value="MIB_HERC2"/>
    <property type="match status" value="1"/>
</dbReference>
<reference evidence="12 13" key="1">
    <citation type="submission" date="2022-12" db="EMBL/GenBank/DDBJ databases">
        <title>Chromosome-level genome of Tegillarca granosa.</title>
        <authorList>
            <person name="Kim J."/>
        </authorList>
    </citation>
    <scope>NUCLEOTIDE SEQUENCE [LARGE SCALE GENOMIC DNA]</scope>
    <source>
        <strain evidence="12">Teg-2019</strain>
        <tissue evidence="12">Adductor muscle</tissue>
    </source>
</reference>
<evidence type="ECO:0000256" key="10">
    <source>
        <dbReference type="PROSITE-ProRule" id="PRU00023"/>
    </source>
</evidence>
<dbReference type="EC" id="2.3.2.27" evidence="3"/>
<comment type="caution">
    <text evidence="12">The sequence shown here is derived from an EMBL/GenBank/DDBJ whole genome shotgun (WGS) entry which is preliminary data.</text>
</comment>
<evidence type="ECO:0000256" key="8">
    <source>
        <dbReference type="ARBA" id="ARBA00022786"/>
    </source>
</evidence>
<evidence type="ECO:0000256" key="3">
    <source>
        <dbReference type="ARBA" id="ARBA00012483"/>
    </source>
</evidence>
<keyword evidence="8" id="KW-0833">Ubl conjugation pathway</keyword>
<evidence type="ECO:0000259" key="11">
    <source>
        <dbReference type="PROSITE" id="PS51416"/>
    </source>
</evidence>
<feature type="repeat" description="ANK" evidence="10">
    <location>
        <begin position="323"/>
        <end position="355"/>
    </location>
</feature>
<evidence type="ECO:0000256" key="2">
    <source>
        <dbReference type="ARBA" id="ARBA00004906"/>
    </source>
</evidence>
<dbReference type="Proteomes" id="UP001217089">
    <property type="component" value="Unassembled WGS sequence"/>
</dbReference>
<dbReference type="SUPFAM" id="SSF159034">
    <property type="entry name" value="Mib/herc2 domain-like"/>
    <property type="match status" value="1"/>
</dbReference>
<dbReference type="Pfam" id="PF18346">
    <property type="entry name" value="SH3_15"/>
    <property type="match status" value="1"/>
</dbReference>
<keyword evidence="13" id="KW-1185">Reference proteome</keyword>
<organism evidence="12 13">
    <name type="scientific">Tegillarca granosa</name>
    <name type="common">Malaysian cockle</name>
    <name type="synonym">Anadara granosa</name>
    <dbReference type="NCBI Taxonomy" id="220873"/>
    <lineage>
        <taxon>Eukaryota</taxon>
        <taxon>Metazoa</taxon>
        <taxon>Spiralia</taxon>
        <taxon>Lophotrochozoa</taxon>
        <taxon>Mollusca</taxon>
        <taxon>Bivalvia</taxon>
        <taxon>Autobranchia</taxon>
        <taxon>Pteriomorphia</taxon>
        <taxon>Arcoida</taxon>
        <taxon>Arcoidea</taxon>
        <taxon>Arcidae</taxon>
        <taxon>Tegillarca</taxon>
    </lineage>
</organism>
<keyword evidence="9" id="KW-0862">Zinc</keyword>
<dbReference type="Pfam" id="PF12796">
    <property type="entry name" value="Ank_2"/>
    <property type="match status" value="1"/>
</dbReference>
<evidence type="ECO:0000256" key="6">
    <source>
        <dbReference type="ARBA" id="ARBA00022737"/>
    </source>
</evidence>
<sequence>MHINRMFIGTRVVRGPDWSSMEQDGGEGHLGTIVDQSESDDKTVTVIWDTGRERIYKAKDNSFELRLFDNAQAVHLTLLPSTSLRFTPLYSFPLYFSSHYFISLHFTSLHSTYRYQIYDRKFYIRFTILLVSNFPQEKVRRIRFAKQKCLSEIGTVVQIIVPGLVRVQYQNGNMYSLNQLSLSKVHTFQKGDLVRVFGDKEMVSALQQGHGGWSDNYNQTLGKLGRVVDVDEDGDVLVVIDKIQNVFSPVCLDSVDEGTVESSQKVPPVPENLHTKRLFEPDRSNQETTRPRKSLISLVVGGDLALVEDFVKENPKAIDVEENGVTALQVACQKGHENIVKCLIKANANIDKTDKEGNTPLHICVENHKARVAKMLIENKAKLDVKNQNGMTPLHLAVSENRPVCSPSGGTAVHDAISNEENHAVTEILKAKTIKFETENSDGFDMLQWACIKKCTIVIILGANVNCQDKDGNTPLHGTQILQTSPGFSDMDNDWASIACVLIEHGANLKVLNKENKSPLDIAPTVSKMYLQRLWKTAQQRQQEKKGAGGGLYLPLQWKDMTGIPLLFVSLNKTDPIEKLEYKHVEETLLKGLPKREVKEIIRVQNKYLWELYSM</sequence>